<name>X0VV89_9ZZZZ</name>
<evidence type="ECO:0000313" key="1">
    <source>
        <dbReference type="EMBL" id="GAG16368.1"/>
    </source>
</evidence>
<comment type="caution">
    <text evidence="1">The sequence shown here is derived from an EMBL/GenBank/DDBJ whole genome shotgun (WGS) entry which is preliminary data.</text>
</comment>
<sequence length="147" mass="16714">TELEFTPDTTAEKQNTVRALYEKWLGPVYGDANESTIADWAGRLRQDPDGEAEFIEQLKDQRLAMIPGNENRNVSYRDMAEPWKRFGQQAWGQELDETDPMFQTMVKNNDAEVNGALLQQQGMKRDVGKVVTDTRTAINDAFGESVR</sequence>
<feature type="non-terminal residue" evidence="1">
    <location>
        <position position="1"/>
    </location>
</feature>
<dbReference type="AlphaFoldDB" id="X0VV89"/>
<gene>
    <name evidence="1" type="ORF">S01H1_56169</name>
</gene>
<dbReference type="EMBL" id="BARS01036557">
    <property type="protein sequence ID" value="GAG16368.1"/>
    <property type="molecule type" value="Genomic_DNA"/>
</dbReference>
<reference evidence="1" key="1">
    <citation type="journal article" date="2014" name="Front. Microbiol.">
        <title>High frequency of phylogenetically diverse reductive dehalogenase-homologous genes in deep subseafloor sedimentary metagenomes.</title>
        <authorList>
            <person name="Kawai M."/>
            <person name="Futagami T."/>
            <person name="Toyoda A."/>
            <person name="Takaki Y."/>
            <person name="Nishi S."/>
            <person name="Hori S."/>
            <person name="Arai W."/>
            <person name="Tsubouchi T."/>
            <person name="Morono Y."/>
            <person name="Uchiyama I."/>
            <person name="Ito T."/>
            <person name="Fujiyama A."/>
            <person name="Inagaki F."/>
            <person name="Takami H."/>
        </authorList>
    </citation>
    <scope>NUCLEOTIDE SEQUENCE</scope>
    <source>
        <strain evidence="1">Expedition CK06-06</strain>
    </source>
</reference>
<protein>
    <submittedName>
        <fullName evidence="1">Uncharacterized protein</fullName>
    </submittedName>
</protein>
<organism evidence="1">
    <name type="scientific">marine sediment metagenome</name>
    <dbReference type="NCBI Taxonomy" id="412755"/>
    <lineage>
        <taxon>unclassified sequences</taxon>
        <taxon>metagenomes</taxon>
        <taxon>ecological metagenomes</taxon>
    </lineage>
</organism>
<proteinExistence type="predicted"/>
<accession>X0VV89</accession>